<evidence type="ECO:0000313" key="3">
    <source>
        <dbReference type="Proteomes" id="UP000004393"/>
    </source>
</evidence>
<name>A0AA87FGT9_9ENTE</name>
<reference evidence="2 3" key="1">
    <citation type="submission" date="2011-10" db="EMBL/GenBank/DDBJ databases">
        <title>The Genome Sequence of Enterococcus saccharolyticus 30_1.</title>
        <authorList>
            <consortium name="The Broad Institute Genome Sequencing Platform"/>
            <person name="Earl A."/>
            <person name="Ward D."/>
            <person name="Feldgarden M."/>
            <person name="Gevers D."/>
            <person name="Daigneault M."/>
            <person name="Strauss J."/>
            <person name="Allen-Vercoe E."/>
            <person name="Young S.K."/>
            <person name="Zeng Q."/>
            <person name="Gargeya S."/>
            <person name="Fitzgerald M."/>
            <person name="Haas B."/>
            <person name="Abouelleil A."/>
            <person name="Alvarado L."/>
            <person name="Arachchi H.M."/>
            <person name="Berlin A."/>
            <person name="Brown A."/>
            <person name="Chapman S.B."/>
            <person name="Chen Z."/>
            <person name="Dunbar C."/>
            <person name="Freedman E."/>
            <person name="Gearin G."/>
            <person name="Gellesch M."/>
            <person name="Goldberg J."/>
            <person name="Griggs A."/>
            <person name="Gujja S."/>
            <person name="Heiman D."/>
            <person name="Howarth C."/>
            <person name="Larson L."/>
            <person name="Lui A."/>
            <person name="MacDonald P.J.P."/>
            <person name="Montmayeur A."/>
            <person name="Murphy C."/>
            <person name="Neiman D."/>
            <person name="Pearson M."/>
            <person name="Priest M."/>
            <person name="Roberts A."/>
            <person name="Saif S."/>
            <person name="Shea T."/>
            <person name="Shenoy N."/>
            <person name="Sisk P."/>
            <person name="Stolte C."/>
            <person name="Sykes S."/>
            <person name="Wortman J."/>
            <person name="Nusbaum C."/>
            <person name="Birren B."/>
        </authorList>
    </citation>
    <scope>NUCLEOTIDE SEQUENCE [LARGE SCALE GENOMIC DNA]</scope>
    <source>
        <strain evidence="2 3">30_1</strain>
    </source>
</reference>
<comment type="caution">
    <text evidence="2">The sequence shown here is derived from an EMBL/GenBank/DDBJ whole genome shotgun (WGS) entry which is preliminary data.</text>
</comment>
<dbReference type="Proteomes" id="UP000004393">
    <property type="component" value="Unassembled WGS sequence"/>
</dbReference>
<accession>A0AA87FGT9</accession>
<feature type="coiled-coil region" evidence="1">
    <location>
        <begin position="22"/>
        <end position="52"/>
    </location>
</feature>
<proteinExistence type="predicted"/>
<gene>
    <name evidence="2" type="ORF">HMPREF9478_01394</name>
</gene>
<keyword evidence="3" id="KW-1185">Reference proteome</keyword>
<evidence type="ECO:0000256" key="1">
    <source>
        <dbReference type="SAM" id="Coils"/>
    </source>
</evidence>
<dbReference type="RefSeq" id="WP_005471431.1">
    <property type="nucleotide sequence ID" value="NZ_JH376939.1"/>
</dbReference>
<sequence length="58" mass="6707">MSKNSFVYLVYVENPFSGRVQLKKVCESLKLAKKLAKEIEEKKDTFAQIEIMPLEQEG</sequence>
<protein>
    <submittedName>
        <fullName evidence="2">Uncharacterized protein</fullName>
    </submittedName>
</protein>
<organism evidence="2 3">
    <name type="scientific">Enterococcus saccharolyticus 30_1</name>
    <dbReference type="NCBI Taxonomy" id="742813"/>
    <lineage>
        <taxon>Bacteria</taxon>
        <taxon>Bacillati</taxon>
        <taxon>Bacillota</taxon>
        <taxon>Bacilli</taxon>
        <taxon>Lactobacillales</taxon>
        <taxon>Enterococcaceae</taxon>
        <taxon>Enterococcus</taxon>
    </lineage>
</organism>
<evidence type="ECO:0000313" key="2">
    <source>
        <dbReference type="EMBL" id="EHG28999.1"/>
    </source>
</evidence>
<dbReference type="AlphaFoldDB" id="A0AA87FGT9"/>
<keyword evidence="1" id="KW-0175">Coiled coil</keyword>
<dbReference type="EMBL" id="ADLY01000028">
    <property type="protein sequence ID" value="EHG28999.1"/>
    <property type="molecule type" value="Genomic_DNA"/>
</dbReference>